<dbReference type="CDD" id="cd11641">
    <property type="entry name" value="Precorrin-4_C11-MT"/>
    <property type="match status" value="1"/>
</dbReference>
<dbReference type="InterPro" id="IPR050161">
    <property type="entry name" value="Siro_Cobalamin_biosynth"/>
</dbReference>
<keyword evidence="9" id="KW-1185">Reference proteome</keyword>
<keyword evidence="6" id="KW-0949">S-adenosyl-L-methionine</keyword>
<feature type="domain" description="Tetrapyrrole methylase" evidence="7">
    <location>
        <begin position="3"/>
        <end position="208"/>
    </location>
</feature>
<evidence type="ECO:0000256" key="6">
    <source>
        <dbReference type="ARBA" id="ARBA00022691"/>
    </source>
</evidence>
<dbReference type="InterPro" id="IPR014776">
    <property type="entry name" value="4pyrrole_Mease_sub2"/>
</dbReference>
<comment type="pathway">
    <text evidence="1">Cofactor biosynthesis; adenosylcobalamin biosynthesis.</text>
</comment>
<dbReference type="Proteomes" id="UP000198304">
    <property type="component" value="Unassembled WGS sequence"/>
</dbReference>
<dbReference type="GO" id="GO:0032259">
    <property type="term" value="P:methylation"/>
    <property type="evidence" value="ECO:0007669"/>
    <property type="project" value="UniProtKB-KW"/>
</dbReference>
<dbReference type="InterPro" id="IPR000878">
    <property type="entry name" value="4pyrrol_Mease"/>
</dbReference>
<dbReference type="InterPro" id="IPR014777">
    <property type="entry name" value="4pyrrole_Mease_sub1"/>
</dbReference>
<organism evidence="8 9">
    <name type="scientific">Anaerovirgula multivorans</name>
    <dbReference type="NCBI Taxonomy" id="312168"/>
    <lineage>
        <taxon>Bacteria</taxon>
        <taxon>Bacillati</taxon>
        <taxon>Bacillota</taxon>
        <taxon>Clostridia</taxon>
        <taxon>Peptostreptococcales</taxon>
        <taxon>Natronincolaceae</taxon>
        <taxon>Anaerovirgula</taxon>
    </lineage>
</organism>
<dbReference type="PANTHER" id="PTHR45790:SF4">
    <property type="entry name" value="COBALT-PRECORRIN-4 C(11)-METHYLTRANSFERASE"/>
    <property type="match status" value="1"/>
</dbReference>
<dbReference type="InterPro" id="IPR035996">
    <property type="entry name" value="4pyrrol_Methylase_sf"/>
</dbReference>
<dbReference type="SUPFAM" id="SSF53790">
    <property type="entry name" value="Tetrapyrrole methylase"/>
    <property type="match status" value="1"/>
</dbReference>
<gene>
    <name evidence="8" type="ORF">SAMN05446037_1010119</name>
</gene>
<dbReference type="Gene3D" id="3.30.950.10">
    <property type="entry name" value="Methyltransferase, Cobalt-precorrin-4 Transmethylase, Domain 2"/>
    <property type="match status" value="1"/>
</dbReference>
<comment type="similarity">
    <text evidence="2">Belongs to the precorrin methyltransferase family.</text>
</comment>
<keyword evidence="3" id="KW-0169">Cobalamin biosynthesis</keyword>
<name>A0A239EPQ0_9FIRM</name>
<dbReference type="AlphaFoldDB" id="A0A239EPQ0"/>
<evidence type="ECO:0000313" key="8">
    <source>
        <dbReference type="EMBL" id="SNS45902.1"/>
    </source>
</evidence>
<sequence length="252" mass="27530">MTKVYFIGAGPGDPELITLKGKKRIQEADVIIYAGSLVNPQVIADRKENAQVYNSASMTLPEVIEVMKGAAADDKIVARVHTGDPSIYGAIREQMDALEELAIDYEVVPGVSSFVASAAQLKKEFTLPEVSQTVILTRMEGRTPVPSGESLASLAQHQASMAIFLSVQMIQEVVEELLTAYPSNTPVAVVQKATWEDEKIVEGTLADIALKVKEADIKKTAQILVGNFLGNDYALSKLYDENFTHEYRRGKE</sequence>
<accession>A0A239EPQ0</accession>
<evidence type="ECO:0000256" key="1">
    <source>
        <dbReference type="ARBA" id="ARBA00004953"/>
    </source>
</evidence>
<dbReference type="NCBIfam" id="TIGR01465">
    <property type="entry name" value="cobM_cbiF"/>
    <property type="match status" value="1"/>
</dbReference>
<dbReference type="PANTHER" id="PTHR45790">
    <property type="entry name" value="SIROHEME SYNTHASE-RELATED"/>
    <property type="match status" value="1"/>
</dbReference>
<evidence type="ECO:0000256" key="4">
    <source>
        <dbReference type="ARBA" id="ARBA00022603"/>
    </source>
</evidence>
<dbReference type="PROSITE" id="PS00839">
    <property type="entry name" value="SUMT_1"/>
    <property type="match status" value="1"/>
</dbReference>
<dbReference type="GO" id="GO:0046026">
    <property type="term" value="F:precorrin-4 C11-methyltransferase activity"/>
    <property type="evidence" value="ECO:0007669"/>
    <property type="project" value="InterPro"/>
</dbReference>
<protein>
    <submittedName>
        <fullName evidence="8">Cobalt-precorrin 4 C11-methyltransferase</fullName>
    </submittedName>
</protein>
<evidence type="ECO:0000313" key="9">
    <source>
        <dbReference type="Proteomes" id="UP000198304"/>
    </source>
</evidence>
<evidence type="ECO:0000259" key="7">
    <source>
        <dbReference type="Pfam" id="PF00590"/>
    </source>
</evidence>
<proteinExistence type="inferred from homology"/>
<reference evidence="8 9" key="1">
    <citation type="submission" date="2017-06" db="EMBL/GenBank/DDBJ databases">
        <authorList>
            <person name="Kim H.J."/>
            <person name="Triplett B.A."/>
        </authorList>
    </citation>
    <scope>NUCLEOTIDE SEQUENCE [LARGE SCALE GENOMIC DNA]</scope>
    <source>
        <strain evidence="8 9">SCA</strain>
    </source>
</reference>
<keyword evidence="4 8" id="KW-0489">Methyltransferase</keyword>
<dbReference type="GO" id="GO:0009236">
    <property type="term" value="P:cobalamin biosynthetic process"/>
    <property type="evidence" value="ECO:0007669"/>
    <property type="project" value="UniProtKB-UniPathway"/>
</dbReference>
<evidence type="ECO:0000256" key="5">
    <source>
        <dbReference type="ARBA" id="ARBA00022679"/>
    </source>
</evidence>
<dbReference type="InterPro" id="IPR006362">
    <property type="entry name" value="Cbl_synth_CobM/CibF"/>
</dbReference>
<dbReference type="OrthoDB" id="9815856at2"/>
<dbReference type="Pfam" id="PF00590">
    <property type="entry name" value="TP_methylase"/>
    <property type="match status" value="1"/>
</dbReference>
<dbReference type="EMBL" id="FZOJ01000010">
    <property type="protein sequence ID" value="SNS45902.1"/>
    <property type="molecule type" value="Genomic_DNA"/>
</dbReference>
<dbReference type="Gene3D" id="3.40.1010.10">
    <property type="entry name" value="Cobalt-precorrin-4 Transmethylase, Domain 1"/>
    <property type="match status" value="1"/>
</dbReference>
<dbReference type="InterPro" id="IPR003043">
    <property type="entry name" value="Uropor_MeTrfase_CS"/>
</dbReference>
<dbReference type="RefSeq" id="WP_089283156.1">
    <property type="nucleotide sequence ID" value="NZ_FZOJ01000010.1"/>
</dbReference>
<dbReference type="UniPathway" id="UPA00148"/>
<evidence type="ECO:0000256" key="2">
    <source>
        <dbReference type="ARBA" id="ARBA00005879"/>
    </source>
</evidence>
<evidence type="ECO:0000256" key="3">
    <source>
        <dbReference type="ARBA" id="ARBA00022573"/>
    </source>
</evidence>
<keyword evidence="5 8" id="KW-0808">Transferase</keyword>